<evidence type="ECO:0000256" key="1">
    <source>
        <dbReference type="SAM" id="MobiDB-lite"/>
    </source>
</evidence>
<protein>
    <submittedName>
        <fullName evidence="2">Uncharacterized protein</fullName>
    </submittedName>
</protein>
<dbReference type="EMBL" id="CP090170">
    <property type="protein sequence ID" value="UJO21261.1"/>
    <property type="molecule type" value="Genomic_DNA"/>
</dbReference>
<gene>
    <name evidence="2" type="ORF">CLAFUR5_11239</name>
</gene>
<dbReference type="AlphaFoldDB" id="A0A9Q8PEZ0"/>
<keyword evidence="3" id="KW-1185">Reference proteome</keyword>
<dbReference type="Proteomes" id="UP000756132">
    <property type="component" value="Chromosome 8"/>
</dbReference>
<name>A0A9Q8PEZ0_PASFU</name>
<evidence type="ECO:0000313" key="2">
    <source>
        <dbReference type="EMBL" id="UJO21261.1"/>
    </source>
</evidence>
<dbReference type="GeneID" id="71991117"/>
<dbReference type="PANTHER" id="PTHR42085:SF1">
    <property type="entry name" value="F-BOX DOMAIN-CONTAINING PROTEIN"/>
    <property type="match status" value="1"/>
</dbReference>
<dbReference type="KEGG" id="ffu:CLAFUR5_11239"/>
<dbReference type="RefSeq" id="XP_047765627.1">
    <property type="nucleotide sequence ID" value="XM_047910387.1"/>
</dbReference>
<evidence type="ECO:0000313" key="3">
    <source>
        <dbReference type="Proteomes" id="UP000756132"/>
    </source>
</evidence>
<feature type="compositionally biased region" description="Basic residues" evidence="1">
    <location>
        <begin position="1"/>
        <end position="16"/>
    </location>
</feature>
<proteinExistence type="predicted"/>
<organism evidence="2 3">
    <name type="scientific">Passalora fulva</name>
    <name type="common">Tomato leaf mold</name>
    <name type="synonym">Cladosporium fulvum</name>
    <dbReference type="NCBI Taxonomy" id="5499"/>
    <lineage>
        <taxon>Eukaryota</taxon>
        <taxon>Fungi</taxon>
        <taxon>Dikarya</taxon>
        <taxon>Ascomycota</taxon>
        <taxon>Pezizomycotina</taxon>
        <taxon>Dothideomycetes</taxon>
        <taxon>Dothideomycetidae</taxon>
        <taxon>Mycosphaerellales</taxon>
        <taxon>Mycosphaerellaceae</taxon>
        <taxon>Fulvia</taxon>
    </lineage>
</organism>
<dbReference type="OrthoDB" id="3650564at2759"/>
<accession>A0A9Q8PEZ0</accession>
<sequence>MGKRTTKQKPKKASKKSMKERNPQANLLGLPRELRNEIYNHVLKERVNLRARGTAVRNAGLTLACTQLYIESIEQYYKDAIFYYDAKKEIKEEVVFKWLKRLPSKHRTLIKDIHFGPTRFYRMAIPTPWDGQDLDRYEKAMAYLWLKRNMKDRGIKGIC</sequence>
<dbReference type="PANTHER" id="PTHR42085">
    <property type="entry name" value="F-BOX DOMAIN-CONTAINING PROTEIN"/>
    <property type="match status" value="1"/>
</dbReference>
<feature type="region of interest" description="Disordered" evidence="1">
    <location>
        <begin position="1"/>
        <end position="25"/>
    </location>
</feature>
<reference evidence="2" key="2">
    <citation type="journal article" date="2022" name="Microb. Genom.">
        <title>A chromosome-scale genome assembly of the tomato pathogen Cladosporium fulvum reveals a compartmentalized genome architecture and the presence of a dispensable chromosome.</title>
        <authorList>
            <person name="Zaccaron A.Z."/>
            <person name="Chen L.H."/>
            <person name="Samaras A."/>
            <person name="Stergiopoulos I."/>
        </authorList>
    </citation>
    <scope>NUCLEOTIDE SEQUENCE</scope>
    <source>
        <strain evidence="2">Race5_Kim</strain>
    </source>
</reference>
<dbReference type="OMA" id="LTIACKQ"/>
<dbReference type="InterPro" id="IPR038883">
    <property type="entry name" value="AN11006-like"/>
</dbReference>
<reference evidence="2" key="1">
    <citation type="submission" date="2021-12" db="EMBL/GenBank/DDBJ databases">
        <authorList>
            <person name="Zaccaron A."/>
            <person name="Stergiopoulos I."/>
        </authorList>
    </citation>
    <scope>NUCLEOTIDE SEQUENCE</scope>
    <source>
        <strain evidence="2">Race5_Kim</strain>
    </source>
</reference>